<reference evidence="1 2" key="1">
    <citation type="journal article" date="2022" name="bioRxiv">
        <title>The genome of the oomycete Peronosclerospora sorghi, a cosmopolitan pathogen of maize and sorghum, is inflated with dispersed pseudogenes.</title>
        <authorList>
            <person name="Fletcher K."/>
            <person name="Martin F."/>
            <person name="Isakeit T."/>
            <person name="Cavanaugh K."/>
            <person name="Magill C."/>
            <person name="Michelmore R."/>
        </authorList>
    </citation>
    <scope>NUCLEOTIDE SEQUENCE [LARGE SCALE GENOMIC DNA]</scope>
    <source>
        <strain evidence="1">P6</strain>
    </source>
</reference>
<dbReference type="Proteomes" id="UP001163321">
    <property type="component" value="Chromosome 2"/>
</dbReference>
<keyword evidence="2" id="KW-1185">Reference proteome</keyword>
<accession>A0ACC0WER4</accession>
<gene>
    <name evidence="1" type="ORF">PsorP6_017004</name>
</gene>
<evidence type="ECO:0000313" key="2">
    <source>
        <dbReference type="Proteomes" id="UP001163321"/>
    </source>
</evidence>
<protein>
    <submittedName>
        <fullName evidence="1">Uncharacterized protein</fullName>
    </submittedName>
</protein>
<sequence>MQQLRPQGALSLGLDTPVFQVFGSNTDVGKTIISAGVCRRSIQHAVRTGGRVEYIKPLQTGTDDHTFPGDASFIEKHALIDEQARSSLECSTLFSWKDPVSPHLAAQREGRPLTDEALVARLASKLQASNEANQDKARDSFVLVETAGGVCSPSASMRSQVDVYRGLRLPVVLVGDGKLGGISTTMSALESLLIRGYDVAAICVIEIDGLDNAAALEPRVNELGIPLFTLDAIPPMPEPLTDWYTKHNHVFAAVCKTLKLFHDRRLRRFQDMNDRAQHVFWWPFTQHKKTGELSMIDSAHGDDFSVYRPDRNTVEPLFDACASWWTQGIGHGNSKMATALAYAAGRYGHVMFPENVHEPALQLSEKLLASVGKGWASRVFFSDDGSTAVEVALKMAFRKYVLDHALDYRDLTSTKSKLVTLAQANCYHGDTLGVMNVAEKSVFNAKQHPWYRPEGVFLNVPTLALRDGAWVVSIDSEITGNGDAEETMSSFNAAFDFSRDQSALVDVYRKHVAHVIHRTEQDNIRVGCALLEPILLGSGGMILVDPLYQRVLVKECQARKIPVIYDEVFSGWWRLGVESARELLGVDPDIACYAKLLTGGVVPMAVTLASEDVFTTFYADSKGDALLHGHSFTAYPIGCAAAVTALDMYEIFNDASPVPNDVTRTYWNVHVLRELSTRSYIERTFAIGTVACIEFTSSTAGYASTEIAALIQTLRKNGVYARALGNVLYFMCSPLTTQESCNKYMATLLHEMERWQASRAN</sequence>
<evidence type="ECO:0000313" key="1">
    <source>
        <dbReference type="EMBL" id="KAI9916595.1"/>
    </source>
</evidence>
<comment type="caution">
    <text evidence="1">The sequence shown here is derived from an EMBL/GenBank/DDBJ whole genome shotgun (WGS) entry which is preliminary data.</text>
</comment>
<proteinExistence type="predicted"/>
<name>A0ACC0WER4_9STRA</name>
<dbReference type="EMBL" id="CM047581">
    <property type="protein sequence ID" value="KAI9916595.1"/>
    <property type="molecule type" value="Genomic_DNA"/>
</dbReference>
<organism evidence="1 2">
    <name type="scientific">Peronosclerospora sorghi</name>
    <dbReference type="NCBI Taxonomy" id="230839"/>
    <lineage>
        <taxon>Eukaryota</taxon>
        <taxon>Sar</taxon>
        <taxon>Stramenopiles</taxon>
        <taxon>Oomycota</taxon>
        <taxon>Peronosporomycetes</taxon>
        <taxon>Peronosporales</taxon>
        <taxon>Peronosporaceae</taxon>
        <taxon>Peronosclerospora</taxon>
    </lineage>
</organism>